<dbReference type="Proteomes" id="UP000837857">
    <property type="component" value="Chromosome 8"/>
</dbReference>
<gene>
    <name evidence="2" type="ORF">IPOD504_LOCUS16983</name>
</gene>
<name>A0ABN8J836_9NEOP</name>
<feature type="region of interest" description="Disordered" evidence="1">
    <location>
        <begin position="203"/>
        <end position="228"/>
    </location>
</feature>
<evidence type="ECO:0000313" key="2">
    <source>
        <dbReference type="EMBL" id="CAH2075656.1"/>
    </source>
</evidence>
<dbReference type="EMBL" id="OW152820">
    <property type="protein sequence ID" value="CAH2075656.1"/>
    <property type="molecule type" value="Genomic_DNA"/>
</dbReference>
<organism evidence="2 3">
    <name type="scientific">Iphiclides podalirius</name>
    <name type="common">scarce swallowtail</name>
    <dbReference type="NCBI Taxonomy" id="110791"/>
    <lineage>
        <taxon>Eukaryota</taxon>
        <taxon>Metazoa</taxon>
        <taxon>Ecdysozoa</taxon>
        <taxon>Arthropoda</taxon>
        <taxon>Hexapoda</taxon>
        <taxon>Insecta</taxon>
        <taxon>Pterygota</taxon>
        <taxon>Neoptera</taxon>
        <taxon>Endopterygota</taxon>
        <taxon>Lepidoptera</taxon>
        <taxon>Glossata</taxon>
        <taxon>Ditrysia</taxon>
        <taxon>Papilionoidea</taxon>
        <taxon>Papilionidae</taxon>
        <taxon>Papilioninae</taxon>
        <taxon>Iphiclides</taxon>
    </lineage>
</organism>
<sequence length="228" mass="25320">MLLRAAINRRFECALCAGGHYIDTSSIKGRPRFYSGSERRATPETADPLRRAPRRNEEERQGRARTGLTTPPGGDRVMSRRCVVRWRKRYWRMKHREETPRKARRKLRERARNKLEAALSIGFDSHMAVRRDGAAAGTRASRGFAPPLLIRAGAPPGPTCQPPARRDYTRHVRLGPVSMLRHSECRALSQVSVSTAAGARLTSGANPACQRSPFRPAPLPRPAAGALG</sequence>
<feature type="non-terminal residue" evidence="2">
    <location>
        <position position="1"/>
    </location>
</feature>
<proteinExistence type="predicted"/>
<protein>
    <submittedName>
        <fullName evidence="2">Uncharacterized protein</fullName>
    </submittedName>
</protein>
<feature type="compositionally biased region" description="Basic and acidic residues" evidence="1">
    <location>
        <begin position="37"/>
        <end position="62"/>
    </location>
</feature>
<feature type="region of interest" description="Disordered" evidence="1">
    <location>
        <begin position="27"/>
        <end position="76"/>
    </location>
</feature>
<feature type="region of interest" description="Disordered" evidence="1">
    <location>
        <begin position="147"/>
        <end position="166"/>
    </location>
</feature>
<reference evidence="2" key="1">
    <citation type="submission" date="2022-03" db="EMBL/GenBank/DDBJ databases">
        <authorList>
            <person name="Martin H S."/>
        </authorList>
    </citation>
    <scope>NUCLEOTIDE SEQUENCE</scope>
</reference>
<accession>A0ABN8J836</accession>
<evidence type="ECO:0000313" key="3">
    <source>
        <dbReference type="Proteomes" id="UP000837857"/>
    </source>
</evidence>
<keyword evidence="3" id="KW-1185">Reference proteome</keyword>
<evidence type="ECO:0000256" key="1">
    <source>
        <dbReference type="SAM" id="MobiDB-lite"/>
    </source>
</evidence>